<feature type="domain" description="DOG1" evidence="2">
    <location>
        <begin position="10"/>
        <end position="274"/>
    </location>
</feature>
<protein>
    <recommendedName>
        <fullName evidence="2">DOG1 domain-containing protein</fullName>
    </recommendedName>
</protein>
<reference evidence="3" key="1">
    <citation type="submission" date="2024-02" db="EMBL/GenBank/DDBJ databases">
        <authorList>
            <consortium name="ELIXIR-Norway"/>
            <consortium name="Elixir Norway"/>
        </authorList>
    </citation>
    <scope>NUCLEOTIDE SEQUENCE</scope>
</reference>
<organism evidence="3 4">
    <name type="scientific">Sphagnum troendelagicum</name>
    <dbReference type="NCBI Taxonomy" id="128251"/>
    <lineage>
        <taxon>Eukaryota</taxon>
        <taxon>Viridiplantae</taxon>
        <taxon>Streptophyta</taxon>
        <taxon>Embryophyta</taxon>
        <taxon>Bryophyta</taxon>
        <taxon>Sphagnophytina</taxon>
        <taxon>Sphagnopsida</taxon>
        <taxon>Sphagnales</taxon>
        <taxon>Sphagnaceae</taxon>
        <taxon>Sphagnum</taxon>
    </lineage>
</organism>
<keyword evidence="4" id="KW-1185">Reference proteome</keyword>
<dbReference type="InterPro" id="IPR051886">
    <property type="entry name" value="Seed_Dev/Stress_Resp_Reg"/>
</dbReference>
<dbReference type="PANTHER" id="PTHR46354">
    <property type="entry name" value="DOG1 DOMAIN-CONTAINING PROTEIN"/>
    <property type="match status" value="1"/>
</dbReference>
<sequence length="284" mass="31847">MMPGVQGPNDESFADFYANWLKQQEEHLRELRAALGDGSNIQEPELKNLVQKVLAHYEEYYTAKDGAAQQDVLKVVQSSWKTPLENAFMFIGGWRPTMVCQLAYAQAGQQIEAELAEFLSEIETPSMLSLSSKQLSLTSDLQQLTQKCEEDFEHRMAVLQQGLVDEPLLSLAQGHWDHHPQMPHPPTLSLAQAGEHQRAEEEAGGNDHETEMESAMDDKVKALKELVTDVDAIRLKTLKDMLHILNLVQSAQYLVAAGQIHLAIRHLGVKQNGIHHSDEHDTEA</sequence>
<evidence type="ECO:0000259" key="2">
    <source>
        <dbReference type="PROSITE" id="PS51806"/>
    </source>
</evidence>
<feature type="region of interest" description="Disordered" evidence="1">
    <location>
        <begin position="175"/>
        <end position="215"/>
    </location>
</feature>
<feature type="compositionally biased region" description="Basic and acidic residues" evidence="1">
    <location>
        <begin position="195"/>
        <end position="215"/>
    </location>
</feature>
<proteinExistence type="predicted"/>
<evidence type="ECO:0000256" key="1">
    <source>
        <dbReference type="SAM" id="MobiDB-lite"/>
    </source>
</evidence>
<dbReference type="EMBL" id="OZ019911">
    <property type="protein sequence ID" value="CAK9213277.1"/>
    <property type="molecule type" value="Genomic_DNA"/>
</dbReference>
<gene>
    <name evidence="3" type="ORF">CSSPTR1EN2_LOCUS11656</name>
</gene>
<accession>A0ABP0U5C2</accession>
<name>A0ABP0U5C2_9BRYO</name>
<dbReference type="Pfam" id="PF14144">
    <property type="entry name" value="DOG1"/>
    <property type="match status" value="1"/>
</dbReference>
<dbReference type="PROSITE" id="PS51806">
    <property type="entry name" value="DOG1"/>
    <property type="match status" value="1"/>
</dbReference>
<dbReference type="Proteomes" id="UP001497512">
    <property type="component" value="Chromosome 19"/>
</dbReference>
<dbReference type="InterPro" id="IPR025422">
    <property type="entry name" value="TGA_domain"/>
</dbReference>
<evidence type="ECO:0000313" key="4">
    <source>
        <dbReference type="Proteomes" id="UP001497512"/>
    </source>
</evidence>
<evidence type="ECO:0000313" key="3">
    <source>
        <dbReference type="EMBL" id="CAK9213277.1"/>
    </source>
</evidence>
<dbReference type="PANTHER" id="PTHR46354:SF4">
    <property type="entry name" value="PROTEIN DOG1-LIKE 3"/>
    <property type="match status" value="1"/>
</dbReference>